<protein>
    <submittedName>
        <fullName evidence="1">Uncharacterized protein</fullName>
    </submittedName>
</protein>
<name>W2CP12_9BACT</name>
<sequence>MGEGDDGLLRIADLELFRQDAVAELTANLGGLETMAVVGELQSVDFPLLVLHVLDRDATSVEFVEEHGVTRQAFPSVFVQ</sequence>
<evidence type="ECO:0000313" key="2">
    <source>
        <dbReference type="Proteomes" id="UP000018874"/>
    </source>
</evidence>
<dbReference type="EMBL" id="AYYD01001211">
    <property type="protein sequence ID" value="ETK08157.1"/>
    <property type="molecule type" value="Genomic_DNA"/>
</dbReference>
<accession>W2CP12</accession>
<organism evidence="1 2">
    <name type="scientific">Tannerella sp. oral taxon BU063 isolate Cell 6/7/9</name>
    <dbReference type="NCBI Taxonomy" id="1411021"/>
    <lineage>
        <taxon>Bacteria</taxon>
        <taxon>Pseudomonadati</taxon>
        <taxon>Bacteroidota</taxon>
        <taxon>Bacteroidia</taxon>
        <taxon>Bacteroidales</taxon>
        <taxon>Tannerellaceae</taxon>
        <taxon>Tannerella</taxon>
    </lineage>
</organism>
<comment type="caution">
    <text evidence="1">The sequence shown here is derived from an EMBL/GenBank/DDBJ whole genome shotgun (WGS) entry which is preliminary data.</text>
</comment>
<reference evidence="1 2" key="1">
    <citation type="submission" date="2013-11" db="EMBL/GenBank/DDBJ databases">
        <title>Single cell genomics of uncultured Tannerella BU063 (oral taxon 286).</title>
        <authorList>
            <person name="Beall C.J."/>
            <person name="Campbell A.G."/>
            <person name="Griffen A.L."/>
            <person name="Podar M."/>
            <person name="Leys E.J."/>
        </authorList>
    </citation>
    <scope>NUCLEOTIDE SEQUENCE [LARGE SCALE GENOMIC DNA]</scope>
    <source>
        <strain evidence="1">Cell 6/7/9</strain>
    </source>
</reference>
<proteinExistence type="predicted"/>
<keyword evidence="2" id="KW-1185">Reference proteome</keyword>
<gene>
    <name evidence="1" type="ORF">T231_13965</name>
</gene>
<dbReference type="Proteomes" id="UP000018874">
    <property type="component" value="Unassembled WGS sequence"/>
</dbReference>
<evidence type="ECO:0000313" key="1">
    <source>
        <dbReference type="EMBL" id="ETK08157.1"/>
    </source>
</evidence>
<dbReference type="AlphaFoldDB" id="W2CP12"/>